<sequence length="178" mass="20804">MIKTEIWKSVSGFDDFYEASNLGNIRSKDRIVKKFSFICQKEVNQFYYGKLLKQQINKLGYKFIHIGVNKKKYGIQVGSFILRAFAGEPKENQVCCHNDGNPSNNLIENLRWGTHKENMEDRKKHGRYKSGSEHHYTKAPKEIIDKVKDCQMTIQEAMLLTGLSYKIFWRAKKGETWS</sequence>
<protein>
    <submittedName>
        <fullName evidence="3">NUMOD4</fullName>
    </submittedName>
</protein>
<dbReference type="InterPro" id="IPR003615">
    <property type="entry name" value="HNH_nuc"/>
</dbReference>
<organism evidence="3">
    <name type="scientific">uncultured Caudovirales phage</name>
    <dbReference type="NCBI Taxonomy" id="2100421"/>
    <lineage>
        <taxon>Viruses</taxon>
        <taxon>Duplodnaviria</taxon>
        <taxon>Heunggongvirae</taxon>
        <taxon>Uroviricota</taxon>
        <taxon>Caudoviricetes</taxon>
        <taxon>Peduoviridae</taxon>
        <taxon>Maltschvirus</taxon>
        <taxon>Maltschvirus maltsch</taxon>
    </lineage>
</organism>
<proteinExistence type="predicted"/>
<dbReference type="EMBL" id="LR796304">
    <property type="protein sequence ID" value="CAB4135797.1"/>
    <property type="molecule type" value="Genomic_DNA"/>
</dbReference>
<dbReference type="Gene3D" id="3.90.75.20">
    <property type="match status" value="1"/>
</dbReference>
<evidence type="ECO:0000259" key="1">
    <source>
        <dbReference type="Pfam" id="PF07463"/>
    </source>
</evidence>
<dbReference type="GO" id="GO:0016788">
    <property type="term" value="F:hydrolase activity, acting on ester bonds"/>
    <property type="evidence" value="ECO:0007669"/>
    <property type="project" value="InterPro"/>
</dbReference>
<dbReference type="InterPro" id="IPR010902">
    <property type="entry name" value="NUMOD4"/>
</dbReference>
<evidence type="ECO:0000313" key="3">
    <source>
        <dbReference type="EMBL" id="CAB4135797.1"/>
    </source>
</evidence>
<reference evidence="3" key="1">
    <citation type="submission" date="2020-04" db="EMBL/GenBank/DDBJ databases">
        <authorList>
            <person name="Chiriac C."/>
            <person name="Salcher M."/>
            <person name="Ghai R."/>
            <person name="Kavagutti S V."/>
        </authorList>
    </citation>
    <scope>NUCLEOTIDE SEQUENCE</scope>
</reference>
<dbReference type="SUPFAM" id="SSF54060">
    <property type="entry name" value="His-Me finger endonucleases"/>
    <property type="match status" value="1"/>
</dbReference>
<dbReference type="InterPro" id="IPR044925">
    <property type="entry name" value="His-Me_finger_sf"/>
</dbReference>
<dbReference type="Pfam" id="PF07463">
    <property type="entry name" value="NUMOD4"/>
    <property type="match status" value="1"/>
</dbReference>
<dbReference type="Pfam" id="PF13392">
    <property type="entry name" value="HNH_3"/>
    <property type="match status" value="1"/>
</dbReference>
<feature type="domain" description="HNH nuclease" evidence="2">
    <location>
        <begin position="83"/>
        <end position="119"/>
    </location>
</feature>
<evidence type="ECO:0000259" key="2">
    <source>
        <dbReference type="Pfam" id="PF13392"/>
    </source>
</evidence>
<feature type="domain" description="NUMOD4" evidence="1">
    <location>
        <begin position="5"/>
        <end position="66"/>
    </location>
</feature>
<name>A0A6J5LRW2_9CAUD</name>
<gene>
    <name evidence="3" type="ORF">UFOVP286_61</name>
</gene>
<accession>A0A6J5LRW2</accession>